<gene>
    <name evidence="1" type="ORF">TWF506_002997</name>
</gene>
<dbReference type="EMBL" id="JAVHJM010000011">
    <property type="protein sequence ID" value="KAK6502417.1"/>
    <property type="molecule type" value="Genomic_DNA"/>
</dbReference>
<comment type="caution">
    <text evidence="1">The sequence shown here is derived from an EMBL/GenBank/DDBJ whole genome shotgun (WGS) entry which is preliminary data.</text>
</comment>
<sequence>MRGIKPARHKDRLFKQYGQYVKNLTIAHSNNARIWGRPIGASDLNYSVLATVYLPNATTPLLESFTNLISPNFSTSMSQSSTLKSHEMFSVIGDIFKLCHALKDLSLKLDIDEFAPYHLKHMAQTPENIVTPTNPVLPSLKNLDLKSFFSNQGQEQPLYRENRNLDVDLDGHSNAIVRLN</sequence>
<accession>A0AAN8N3A6</accession>
<keyword evidence="2" id="KW-1185">Reference proteome</keyword>
<evidence type="ECO:0000313" key="1">
    <source>
        <dbReference type="EMBL" id="KAK6502417.1"/>
    </source>
</evidence>
<organism evidence="1 2">
    <name type="scientific">Arthrobotrys conoides</name>
    <dbReference type="NCBI Taxonomy" id="74498"/>
    <lineage>
        <taxon>Eukaryota</taxon>
        <taxon>Fungi</taxon>
        <taxon>Dikarya</taxon>
        <taxon>Ascomycota</taxon>
        <taxon>Pezizomycotina</taxon>
        <taxon>Orbiliomycetes</taxon>
        <taxon>Orbiliales</taxon>
        <taxon>Orbiliaceae</taxon>
        <taxon>Arthrobotrys</taxon>
    </lineage>
</organism>
<reference evidence="1 2" key="1">
    <citation type="submission" date="2019-10" db="EMBL/GenBank/DDBJ databases">
        <authorList>
            <person name="Palmer J.M."/>
        </authorList>
    </citation>
    <scope>NUCLEOTIDE SEQUENCE [LARGE SCALE GENOMIC DNA]</scope>
    <source>
        <strain evidence="1 2">TWF506</strain>
    </source>
</reference>
<dbReference type="AlphaFoldDB" id="A0AAN8N3A6"/>
<evidence type="ECO:0000313" key="2">
    <source>
        <dbReference type="Proteomes" id="UP001307849"/>
    </source>
</evidence>
<proteinExistence type="predicted"/>
<name>A0AAN8N3A6_9PEZI</name>
<dbReference type="Proteomes" id="UP001307849">
    <property type="component" value="Unassembled WGS sequence"/>
</dbReference>
<protein>
    <submittedName>
        <fullName evidence="1">Uncharacterized protein</fullName>
    </submittedName>
</protein>